<gene>
    <name evidence="2" type="ORF">E1956_34000</name>
</gene>
<dbReference type="OrthoDB" id="9801061at2"/>
<dbReference type="InterPro" id="IPR050789">
    <property type="entry name" value="Diverse_Enzym_Activities"/>
</dbReference>
<dbReference type="InterPro" id="IPR001466">
    <property type="entry name" value="Beta-lactam-related"/>
</dbReference>
<keyword evidence="3" id="KW-1185">Reference proteome</keyword>
<organism evidence="2 3">
    <name type="scientific">Paraburkholderia pallida</name>
    <dbReference type="NCBI Taxonomy" id="2547399"/>
    <lineage>
        <taxon>Bacteria</taxon>
        <taxon>Pseudomonadati</taxon>
        <taxon>Pseudomonadota</taxon>
        <taxon>Betaproteobacteria</taxon>
        <taxon>Burkholderiales</taxon>
        <taxon>Burkholderiaceae</taxon>
        <taxon>Paraburkholderia</taxon>
    </lineage>
</organism>
<dbReference type="Pfam" id="PF00144">
    <property type="entry name" value="Beta-lactamase"/>
    <property type="match status" value="1"/>
</dbReference>
<dbReference type="PANTHER" id="PTHR43283">
    <property type="entry name" value="BETA-LACTAMASE-RELATED"/>
    <property type="match status" value="1"/>
</dbReference>
<dbReference type="EMBL" id="CP038150">
    <property type="protein sequence ID" value="QBR02125.1"/>
    <property type="molecule type" value="Genomic_DNA"/>
</dbReference>
<name>A0A4P7D5P2_9BURK</name>
<dbReference type="GO" id="GO:0016787">
    <property type="term" value="F:hydrolase activity"/>
    <property type="evidence" value="ECO:0007669"/>
    <property type="project" value="UniProtKB-KW"/>
</dbReference>
<evidence type="ECO:0000313" key="3">
    <source>
        <dbReference type="Proteomes" id="UP000295727"/>
    </source>
</evidence>
<dbReference type="KEGG" id="ppai:E1956_34000"/>
<proteinExistence type="predicted"/>
<evidence type="ECO:0000313" key="2">
    <source>
        <dbReference type="EMBL" id="QBR02125.1"/>
    </source>
</evidence>
<dbReference type="Gene3D" id="3.40.710.10">
    <property type="entry name" value="DD-peptidase/beta-lactamase superfamily"/>
    <property type="match status" value="1"/>
</dbReference>
<dbReference type="Proteomes" id="UP000295727">
    <property type="component" value="Chromosome 3"/>
</dbReference>
<dbReference type="InterPro" id="IPR012338">
    <property type="entry name" value="Beta-lactam/transpept-like"/>
</dbReference>
<sequence>MQTNTTGMSPERLKRLSARLSEYVERQEVAGVVAMVYRKGALAHCDVLGYQDVETREPMRRDSLFRIASMTKPITSVAAMMLIEEGRLLLDDPIARWMPEFDNPRVLRDPNGPLDDVYPAPRGITVRDLLLHRSGLAYPVTAQGALAEALFGFNAEVLPNGDPDAWLKQLGALPLMFEPGARWHYGFSTDVLGLLVGRVAGCSFEAFLRERIFEPLGMRDTRFGVRAQDSDRLTVGYVAGETRGQLIAHDHPERRVWNPGAFPSGGAGLVSTADDYMKFACLMIGSGRSGDTRLLSRHSVELMTTNFLTPEERATPFMGMPGFWAAQGFGLGVSVTDNVAFQATLGSAGRYGWPGAYGTMWLADPREDMACVLMVQLYWATQCRIAQHFQSLVYQAIDD</sequence>
<protein>
    <submittedName>
        <fullName evidence="2">Class A beta-lactamase-related serine hydrolase</fullName>
    </submittedName>
</protein>
<feature type="domain" description="Beta-lactamase-related" evidence="1">
    <location>
        <begin position="18"/>
        <end position="376"/>
    </location>
</feature>
<evidence type="ECO:0000259" key="1">
    <source>
        <dbReference type="Pfam" id="PF00144"/>
    </source>
</evidence>
<reference evidence="2 3" key="1">
    <citation type="submission" date="2019-03" db="EMBL/GenBank/DDBJ databases">
        <title>Paraburkholderia sp. 7MH5, isolated from subtropical forest soil.</title>
        <authorList>
            <person name="Gao Z.-H."/>
            <person name="Qiu L.-H."/>
        </authorList>
    </citation>
    <scope>NUCLEOTIDE SEQUENCE [LARGE SCALE GENOMIC DNA]</scope>
    <source>
        <strain evidence="2 3">7MH5</strain>
    </source>
</reference>
<keyword evidence="2" id="KW-0378">Hydrolase</keyword>
<dbReference type="RefSeq" id="WP_134757450.1">
    <property type="nucleotide sequence ID" value="NZ_CP038150.1"/>
</dbReference>
<dbReference type="AlphaFoldDB" id="A0A4P7D5P2"/>
<dbReference type="PANTHER" id="PTHR43283:SF3">
    <property type="entry name" value="BETA-LACTAMASE FAMILY PROTEIN (AFU_ORTHOLOGUE AFUA_5G07500)"/>
    <property type="match status" value="1"/>
</dbReference>
<dbReference type="SUPFAM" id="SSF56601">
    <property type="entry name" value="beta-lactamase/transpeptidase-like"/>
    <property type="match status" value="1"/>
</dbReference>
<accession>A0A4P7D5P2</accession>